<dbReference type="SUPFAM" id="SSF48557">
    <property type="entry name" value="L-aspartase-like"/>
    <property type="match status" value="1"/>
</dbReference>
<dbReference type="InterPro" id="IPR020557">
    <property type="entry name" value="Fumarate_lyase_CS"/>
</dbReference>
<feature type="domain" description="Fumarase C C-terminal" evidence="7">
    <location>
        <begin position="381"/>
        <end position="431"/>
    </location>
</feature>
<keyword evidence="5 8" id="KW-0456">Lyase</keyword>
<dbReference type="Gene3D" id="1.10.275.10">
    <property type="entry name" value="Fumarase/aspartase (N-terminal domain)"/>
    <property type="match status" value="1"/>
</dbReference>
<keyword evidence="9" id="KW-1185">Reference proteome</keyword>
<accession>A0A4P2VCB1</accession>
<dbReference type="Pfam" id="PF00206">
    <property type="entry name" value="Lyase_1"/>
    <property type="match status" value="1"/>
</dbReference>
<dbReference type="Gene3D" id="1.20.200.10">
    <property type="entry name" value="Fumarase/aspartase (Central domain)"/>
    <property type="match status" value="1"/>
</dbReference>
<evidence type="ECO:0000256" key="3">
    <source>
        <dbReference type="ARBA" id="ARBA00022490"/>
    </source>
</evidence>
<dbReference type="PROSITE" id="PS00163">
    <property type="entry name" value="FUMARATE_LYASES"/>
    <property type="match status" value="1"/>
</dbReference>
<dbReference type="InterPro" id="IPR008948">
    <property type="entry name" value="L-Aspartase-like"/>
</dbReference>
<dbReference type="AlphaFoldDB" id="A0A4P2VCB1"/>
<dbReference type="GO" id="GO:0006099">
    <property type="term" value="P:tricarboxylic acid cycle"/>
    <property type="evidence" value="ECO:0007669"/>
    <property type="project" value="UniProtKB-KW"/>
</dbReference>
<dbReference type="InterPro" id="IPR024083">
    <property type="entry name" value="Fumarase/histidase_N"/>
</dbReference>
<organism evidence="8 9">
    <name type="scientific">Conexivisphaera calida</name>
    <dbReference type="NCBI Taxonomy" id="1874277"/>
    <lineage>
        <taxon>Archaea</taxon>
        <taxon>Nitrososphaerota</taxon>
        <taxon>Conexivisphaeria</taxon>
        <taxon>Conexivisphaerales</taxon>
        <taxon>Conexivisphaeraceae</taxon>
        <taxon>Conexivisphaera</taxon>
    </lineage>
</organism>
<dbReference type="PANTHER" id="PTHR11444">
    <property type="entry name" value="ASPARTATEAMMONIA/ARGININOSUCCINATE/ADENYLOSUCCINATE LYASE"/>
    <property type="match status" value="1"/>
</dbReference>
<dbReference type="GO" id="GO:0006106">
    <property type="term" value="P:fumarate metabolic process"/>
    <property type="evidence" value="ECO:0007669"/>
    <property type="project" value="InterPro"/>
</dbReference>
<sequence>MSYTERSRDLFLETGTRFPRDVIWAMGAVKMAAARANRALGVMDPAMAKAIEAAASEVMDGSRDGEIVVDVFQTGSGTGLNMNVNEVISRRASEILGSKVHPNDHVNMSQSSNDVVPTAMRVAAVRASIARAIPALRGLSSALRDLSSRTTSIYKSGRTHLRDALPVTMGQEFGAYAFAFSRDADTLEAALARARELPLGGTAVGTGLNAPEGFAEAAIAELSSIAGVEFRTSPDRFASMRLLTDLVGVSAALRSVALDLMRLSQDLRLMFSGPMTGLNEIDLPNQAEIAGSSIMPGKTNPVTVESCLQASAQVMGLDHTVQLAGMLGEFELSMGIPVAGYDVSLEISLISEAASKLTKVVEGVVPNVERARRYAESSPSLITVISPVIGYERAAEVGKRLAKGLSIRDALRELGFDDRAIDGLLDLGRLVRPGIPARSSS</sequence>
<evidence type="ECO:0000313" key="9">
    <source>
        <dbReference type="Proteomes" id="UP000509448"/>
    </source>
</evidence>
<dbReference type="PANTHER" id="PTHR11444:SF22">
    <property type="entry name" value="FUMARATE HYDRATASE CLASS II"/>
    <property type="match status" value="1"/>
</dbReference>
<comment type="similarity">
    <text evidence="1">Belongs to the class-II fumarase/aspartase family. Fumarase subfamily.</text>
</comment>
<evidence type="ECO:0000259" key="6">
    <source>
        <dbReference type="Pfam" id="PF00206"/>
    </source>
</evidence>
<dbReference type="Gene3D" id="1.10.40.30">
    <property type="entry name" value="Fumarase/aspartase (C-terminal domain)"/>
    <property type="match status" value="1"/>
</dbReference>
<evidence type="ECO:0000256" key="5">
    <source>
        <dbReference type="ARBA" id="ARBA00023239"/>
    </source>
</evidence>
<evidence type="ECO:0000259" key="7">
    <source>
        <dbReference type="Pfam" id="PF10415"/>
    </source>
</evidence>
<dbReference type="PRINTS" id="PR00149">
    <property type="entry name" value="FUMRATELYASE"/>
</dbReference>
<proteinExistence type="inferred from homology"/>
<dbReference type="InterPro" id="IPR022761">
    <property type="entry name" value="Fumarate_lyase_N"/>
</dbReference>
<dbReference type="InterPro" id="IPR005677">
    <property type="entry name" value="Fum_hydII"/>
</dbReference>
<dbReference type="RefSeq" id="WP_174448473.1">
    <property type="nucleotide sequence ID" value="NZ_AP018732.1"/>
</dbReference>
<protein>
    <recommendedName>
        <fullName evidence="2">fumarate hydratase</fullName>
        <ecNumber evidence="2">4.2.1.2</ecNumber>
    </recommendedName>
</protein>
<evidence type="ECO:0000256" key="4">
    <source>
        <dbReference type="ARBA" id="ARBA00022532"/>
    </source>
</evidence>
<dbReference type="OrthoDB" id="26319at2157"/>
<dbReference type="GO" id="GO:0004333">
    <property type="term" value="F:fumarate hydratase activity"/>
    <property type="evidence" value="ECO:0007669"/>
    <property type="project" value="UniProtKB-EC"/>
</dbReference>
<keyword evidence="4" id="KW-0816">Tricarboxylic acid cycle</keyword>
<evidence type="ECO:0000256" key="1">
    <source>
        <dbReference type="ARBA" id="ARBA00009084"/>
    </source>
</evidence>
<dbReference type="Pfam" id="PF10415">
    <property type="entry name" value="FumaraseC_C"/>
    <property type="match status" value="1"/>
</dbReference>
<keyword evidence="3" id="KW-0963">Cytoplasm</keyword>
<dbReference type="KEGG" id="ccai:NAS2_0827"/>
<evidence type="ECO:0000256" key="2">
    <source>
        <dbReference type="ARBA" id="ARBA00012921"/>
    </source>
</evidence>
<dbReference type="EMBL" id="AP018732">
    <property type="protein sequence ID" value="BBE42216.1"/>
    <property type="molecule type" value="Genomic_DNA"/>
</dbReference>
<dbReference type="Proteomes" id="UP000509448">
    <property type="component" value="Chromosome"/>
</dbReference>
<reference evidence="8 9" key="1">
    <citation type="journal article" date="2019" name="ISME J.">
        <title>Isolation and characterization of a thermophilic sulfur- and iron-reducing thaumarchaeote from a terrestrial acidic hot spring.</title>
        <authorList>
            <person name="Kato S."/>
            <person name="Itoh T."/>
            <person name="Yuki M."/>
            <person name="Nagamori M."/>
            <person name="Ohnishi M."/>
            <person name="Uematsu K."/>
            <person name="Suzuki K."/>
            <person name="Takashina T."/>
            <person name="Ohkuma M."/>
        </authorList>
    </citation>
    <scope>NUCLEOTIDE SEQUENCE [LARGE SCALE GENOMIC DNA]</scope>
    <source>
        <strain evidence="8 9">NAS-02</strain>
    </source>
</reference>
<evidence type="ECO:0000313" key="8">
    <source>
        <dbReference type="EMBL" id="BBE42216.1"/>
    </source>
</evidence>
<dbReference type="EC" id="4.2.1.2" evidence="2"/>
<dbReference type="PRINTS" id="PR00145">
    <property type="entry name" value="ARGSUCLYASE"/>
</dbReference>
<name>A0A4P2VCB1_9ARCH</name>
<feature type="domain" description="Fumarate lyase N-terminal" evidence="6">
    <location>
        <begin position="18"/>
        <end position="316"/>
    </location>
</feature>
<dbReference type="InterPro" id="IPR018951">
    <property type="entry name" value="Fumarase_C_C"/>
</dbReference>
<gene>
    <name evidence="8" type="ORF">NAS2_0827</name>
</gene>
<dbReference type="InterPro" id="IPR000362">
    <property type="entry name" value="Fumarate_lyase_fam"/>
</dbReference>
<dbReference type="GeneID" id="55584639"/>